<dbReference type="EMBL" id="MT144387">
    <property type="protein sequence ID" value="QJA53019.1"/>
    <property type="molecule type" value="Genomic_DNA"/>
</dbReference>
<accession>A0A6H1ZZV9</accession>
<dbReference type="AlphaFoldDB" id="A0A6H1ZZV9"/>
<evidence type="ECO:0000313" key="1">
    <source>
        <dbReference type="EMBL" id="QJA53019.1"/>
    </source>
</evidence>
<reference evidence="1" key="1">
    <citation type="submission" date="2020-03" db="EMBL/GenBank/DDBJ databases">
        <title>The deep terrestrial virosphere.</title>
        <authorList>
            <person name="Holmfeldt K."/>
            <person name="Nilsson E."/>
            <person name="Simone D."/>
            <person name="Lopez-Fernandez M."/>
            <person name="Wu X."/>
            <person name="de Brujin I."/>
            <person name="Lundin D."/>
            <person name="Andersson A."/>
            <person name="Bertilsson S."/>
            <person name="Dopson M."/>
        </authorList>
    </citation>
    <scope>NUCLEOTIDE SEQUENCE</scope>
    <source>
        <strain evidence="1">TM448A03150</strain>
    </source>
</reference>
<name>A0A6H1ZZV9_9ZZZZ</name>
<gene>
    <name evidence="1" type="ORF">TM448A03150_0004</name>
</gene>
<sequence length="73" mass="8366">MITAQDVTAHSSTDECQICKDELRRFDTFYDCRARKGDKVWSLICRECFQLYGIGIGTGLGHEFDSTSNKKLR</sequence>
<protein>
    <submittedName>
        <fullName evidence="1">Uncharacterized protein</fullName>
    </submittedName>
</protein>
<organism evidence="1">
    <name type="scientific">viral metagenome</name>
    <dbReference type="NCBI Taxonomy" id="1070528"/>
    <lineage>
        <taxon>unclassified sequences</taxon>
        <taxon>metagenomes</taxon>
        <taxon>organismal metagenomes</taxon>
    </lineage>
</organism>
<proteinExistence type="predicted"/>